<dbReference type="InterPro" id="IPR019748">
    <property type="entry name" value="FERM_central"/>
</dbReference>
<evidence type="ECO:0000256" key="2">
    <source>
        <dbReference type="SAM" id="MobiDB-lite"/>
    </source>
</evidence>
<evidence type="ECO:0000313" key="5">
    <source>
        <dbReference type="Proteomes" id="UP000242188"/>
    </source>
</evidence>
<dbReference type="GO" id="GO:0008092">
    <property type="term" value="F:cytoskeletal protein binding"/>
    <property type="evidence" value="ECO:0007669"/>
    <property type="project" value="InterPro"/>
</dbReference>
<dbReference type="InterPro" id="IPR014352">
    <property type="entry name" value="FERM/acyl-CoA-bd_prot_sf"/>
</dbReference>
<dbReference type="Gene3D" id="2.30.29.30">
    <property type="entry name" value="Pleckstrin-homology domain (PH domain)/Phosphotyrosine-binding domain (PTB)"/>
    <property type="match status" value="1"/>
</dbReference>
<sequence>MTQEGEKTAPTAEAEVLDDGEDEPISEQPAETVNSPPVIADTKDKETEKPKSKSKVERRSKPTGKMVMCRVTLLDASTLEIELDKGANAQVLFDKVCSQLKLEEVEYFGLTYIDKDIKYWLTADKKIAKQLKGGCRWVFEFAVKFYPPEPSHLTEDITRYQLCLQVRVDLYNGKLPCSTVTHGLLGSYTVQAELGDYDPVECAPGYLEEFDFAQKQTKELLKKIHELHKTHKGQSPEEAEMMFLENAKKLAMYGVDLHKATDSEKTEISLGVCSSGLMVYKDKLRINRFVWPKILKLSYKRNNFYVKIRPTEQDSFENMICFKLANHKMAKRLWKTCVEHHTFFRLKESEPPKGGTLFPRFNSKFRYSGRTQKQLKDRTDLVERPKPEFERTHFKNKSMPYPESKTAQLDDSDDYSKKNSDHPLDENDRMDKKYGDNDPTANAGPPPYSSRELDEQGQRAPGDQSHADRPSRPPGDESEDRLDHEKDKAVTVMAPDGTADVAELDAGVGLTNVGRKSKRSKEEKEREKREKEEEKRRKKEEEKERKRLEKERKKKEKEGNKSTSEDRRDNLVSIRID</sequence>
<dbReference type="SUPFAM" id="SSF50729">
    <property type="entry name" value="PH domain-like"/>
    <property type="match status" value="1"/>
</dbReference>
<keyword evidence="5" id="KW-1185">Reference proteome</keyword>
<dbReference type="InterPro" id="IPR011993">
    <property type="entry name" value="PH-like_dom_sf"/>
</dbReference>
<dbReference type="OrthoDB" id="6589456at2759"/>
<feature type="compositionally biased region" description="Basic and acidic residues" evidence="2">
    <location>
        <begin position="41"/>
        <end position="60"/>
    </location>
</feature>
<name>A0A210Q578_MIZYE</name>
<dbReference type="InterPro" id="IPR018979">
    <property type="entry name" value="FERM_N"/>
</dbReference>
<feature type="compositionally biased region" description="Basic and acidic residues" evidence="2">
    <location>
        <begin position="374"/>
        <end position="393"/>
    </location>
</feature>
<comment type="caution">
    <text evidence="4">The sequence shown here is derived from an EMBL/GenBank/DDBJ whole genome shotgun (WGS) entry which is preliminary data.</text>
</comment>
<reference evidence="4 5" key="1">
    <citation type="journal article" date="2017" name="Nat. Ecol. Evol.">
        <title>Scallop genome provides insights into evolution of bilaterian karyotype and development.</title>
        <authorList>
            <person name="Wang S."/>
            <person name="Zhang J."/>
            <person name="Jiao W."/>
            <person name="Li J."/>
            <person name="Xun X."/>
            <person name="Sun Y."/>
            <person name="Guo X."/>
            <person name="Huan P."/>
            <person name="Dong B."/>
            <person name="Zhang L."/>
            <person name="Hu X."/>
            <person name="Sun X."/>
            <person name="Wang J."/>
            <person name="Zhao C."/>
            <person name="Wang Y."/>
            <person name="Wang D."/>
            <person name="Huang X."/>
            <person name="Wang R."/>
            <person name="Lv J."/>
            <person name="Li Y."/>
            <person name="Zhang Z."/>
            <person name="Liu B."/>
            <person name="Lu W."/>
            <person name="Hui Y."/>
            <person name="Liang J."/>
            <person name="Zhou Z."/>
            <person name="Hou R."/>
            <person name="Li X."/>
            <person name="Liu Y."/>
            <person name="Li H."/>
            <person name="Ning X."/>
            <person name="Lin Y."/>
            <person name="Zhao L."/>
            <person name="Xing Q."/>
            <person name="Dou J."/>
            <person name="Li Y."/>
            <person name="Mao J."/>
            <person name="Guo H."/>
            <person name="Dou H."/>
            <person name="Li T."/>
            <person name="Mu C."/>
            <person name="Jiang W."/>
            <person name="Fu Q."/>
            <person name="Fu X."/>
            <person name="Miao Y."/>
            <person name="Liu J."/>
            <person name="Yu Q."/>
            <person name="Li R."/>
            <person name="Liao H."/>
            <person name="Li X."/>
            <person name="Kong Y."/>
            <person name="Jiang Z."/>
            <person name="Chourrout D."/>
            <person name="Li R."/>
            <person name="Bao Z."/>
        </authorList>
    </citation>
    <scope>NUCLEOTIDE SEQUENCE [LARGE SCALE GENOMIC DNA]</scope>
    <source>
        <strain evidence="4 5">PY_sf001</strain>
    </source>
</reference>
<dbReference type="InterPro" id="IPR014847">
    <property type="entry name" value="FA"/>
</dbReference>
<dbReference type="Pfam" id="PF09379">
    <property type="entry name" value="FERM_N"/>
    <property type="match status" value="1"/>
</dbReference>
<dbReference type="CDD" id="cd01765">
    <property type="entry name" value="FERM_F0_F1"/>
    <property type="match status" value="1"/>
</dbReference>
<dbReference type="GO" id="GO:0005886">
    <property type="term" value="C:plasma membrane"/>
    <property type="evidence" value="ECO:0007669"/>
    <property type="project" value="TreeGrafter"/>
</dbReference>
<dbReference type="PANTHER" id="PTHR23280">
    <property type="entry name" value="4.1 G PROTEIN"/>
    <property type="match status" value="1"/>
</dbReference>
<feature type="region of interest" description="Disordered" evidence="2">
    <location>
        <begin position="369"/>
        <end position="577"/>
    </location>
</feature>
<feature type="compositionally biased region" description="Basic and acidic residues" evidence="2">
    <location>
        <begin position="520"/>
        <end position="577"/>
    </location>
</feature>
<dbReference type="SMART" id="SM00295">
    <property type="entry name" value="B41"/>
    <property type="match status" value="1"/>
</dbReference>
<dbReference type="Gene3D" id="3.10.20.90">
    <property type="entry name" value="Phosphatidylinositol 3-kinase Catalytic Subunit, Chain A, domain 1"/>
    <property type="match status" value="1"/>
</dbReference>
<dbReference type="Proteomes" id="UP000242188">
    <property type="component" value="Unassembled WGS sequence"/>
</dbReference>
<dbReference type="Pfam" id="PF08736">
    <property type="entry name" value="FA"/>
    <property type="match status" value="1"/>
</dbReference>
<feature type="compositionally biased region" description="Basic and acidic residues" evidence="2">
    <location>
        <begin position="465"/>
        <end position="489"/>
    </location>
</feature>
<accession>A0A210Q578</accession>
<dbReference type="EMBL" id="NEDP02004988">
    <property type="protein sequence ID" value="OWF43875.1"/>
    <property type="molecule type" value="Genomic_DNA"/>
</dbReference>
<dbReference type="SMART" id="SM01195">
    <property type="entry name" value="FA"/>
    <property type="match status" value="1"/>
</dbReference>
<dbReference type="FunFam" id="2.30.29.30:FF:000001">
    <property type="entry name" value="Erythrocyte membrane protein band 4.1"/>
    <property type="match status" value="1"/>
</dbReference>
<dbReference type="InterPro" id="IPR000299">
    <property type="entry name" value="FERM_domain"/>
</dbReference>
<dbReference type="InterPro" id="IPR019749">
    <property type="entry name" value="Band_41_domain"/>
</dbReference>
<dbReference type="InterPro" id="IPR035963">
    <property type="entry name" value="FERM_2"/>
</dbReference>
<proteinExistence type="predicted"/>
<dbReference type="Pfam" id="PF00373">
    <property type="entry name" value="FERM_M"/>
    <property type="match status" value="1"/>
</dbReference>
<dbReference type="PROSITE" id="PS00660">
    <property type="entry name" value="FERM_1"/>
    <property type="match status" value="1"/>
</dbReference>
<dbReference type="SMART" id="SM01196">
    <property type="entry name" value="FERM_C"/>
    <property type="match status" value="1"/>
</dbReference>
<dbReference type="PRINTS" id="PR00661">
    <property type="entry name" value="ERMFAMILY"/>
</dbReference>
<dbReference type="PROSITE" id="PS00661">
    <property type="entry name" value="FERM_2"/>
    <property type="match status" value="1"/>
</dbReference>
<dbReference type="InterPro" id="IPR018980">
    <property type="entry name" value="FERM_PH-like_C"/>
</dbReference>
<dbReference type="AlphaFoldDB" id="A0A210Q578"/>
<dbReference type="FunFam" id="1.20.80.10:FF:000001">
    <property type="entry name" value="Erythrocyte membrane protein band 4.1"/>
    <property type="match status" value="1"/>
</dbReference>
<dbReference type="SUPFAM" id="SSF54236">
    <property type="entry name" value="Ubiquitin-like"/>
    <property type="match status" value="1"/>
</dbReference>
<dbReference type="Pfam" id="PF09380">
    <property type="entry name" value="FERM_C"/>
    <property type="match status" value="1"/>
</dbReference>
<dbReference type="InterPro" id="IPR019747">
    <property type="entry name" value="FERM_CS"/>
</dbReference>
<dbReference type="Gene3D" id="1.20.80.10">
    <property type="match status" value="1"/>
</dbReference>
<feature type="compositionally biased region" description="Acidic residues" evidence="2">
    <location>
        <begin position="15"/>
        <end position="25"/>
    </location>
</feature>
<gene>
    <name evidence="4" type="ORF">KP79_PYT09101</name>
</gene>
<dbReference type="SUPFAM" id="SSF47031">
    <property type="entry name" value="Second domain of FERM"/>
    <property type="match status" value="1"/>
</dbReference>
<evidence type="ECO:0000313" key="4">
    <source>
        <dbReference type="EMBL" id="OWF43875.1"/>
    </source>
</evidence>
<dbReference type="STRING" id="6573.A0A210Q578"/>
<protein>
    <submittedName>
        <fullName evidence="4">Band 4.1-like protein 3</fullName>
    </submittedName>
</protein>
<dbReference type="GO" id="GO:0031032">
    <property type="term" value="P:actomyosin structure organization"/>
    <property type="evidence" value="ECO:0007669"/>
    <property type="project" value="TreeGrafter"/>
</dbReference>
<dbReference type="CDD" id="cd14473">
    <property type="entry name" value="FERM_B-lobe"/>
    <property type="match status" value="1"/>
</dbReference>
<dbReference type="PANTHER" id="PTHR23280:SF21">
    <property type="entry name" value="PROTEIN 4.1 HOMOLOG"/>
    <property type="match status" value="1"/>
</dbReference>
<keyword evidence="1" id="KW-0597">Phosphoprotein</keyword>
<feature type="region of interest" description="Disordered" evidence="2">
    <location>
        <begin position="1"/>
        <end position="63"/>
    </location>
</feature>
<dbReference type="CDD" id="cd13184">
    <property type="entry name" value="FERM_C_4_1_family"/>
    <property type="match status" value="1"/>
</dbReference>
<evidence type="ECO:0000259" key="3">
    <source>
        <dbReference type="PROSITE" id="PS50057"/>
    </source>
</evidence>
<dbReference type="GO" id="GO:0005856">
    <property type="term" value="C:cytoskeleton"/>
    <property type="evidence" value="ECO:0007669"/>
    <property type="project" value="TreeGrafter"/>
</dbReference>
<dbReference type="InterPro" id="IPR000798">
    <property type="entry name" value="Ez/rad/moesin-like"/>
</dbReference>
<organism evidence="4 5">
    <name type="scientific">Mizuhopecten yessoensis</name>
    <name type="common">Japanese scallop</name>
    <name type="synonym">Patinopecten yessoensis</name>
    <dbReference type="NCBI Taxonomy" id="6573"/>
    <lineage>
        <taxon>Eukaryota</taxon>
        <taxon>Metazoa</taxon>
        <taxon>Spiralia</taxon>
        <taxon>Lophotrochozoa</taxon>
        <taxon>Mollusca</taxon>
        <taxon>Bivalvia</taxon>
        <taxon>Autobranchia</taxon>
        <taxon>Pteriomorphia</taxon>
        <taxon>Pectinida</taxon>
        <taxon>Pectinoidea</taxon>
        <taxon>Pectinidae</taxon>
        <taxon>Mizuhopecten</taxon>
    </lineage>
</organism>
<feature type="domain" description="FERM" evidence="3">
    <location>
        <begin position="67"/>
        <end position="348"/>
    </location>
</feature>
<dbReference type="PROSITE" id="PS50057">
    <property type="entry name" value="FERM_3"/>
    <property type="match status" value="1"/>
</dbReference>
<dbReference type="InterPro" id="IPR029071">
    <property type="entry name" value="Ubiquitin-like_domsf"/>
</dbReference>
<evidence type="ECO:0000256" key="1">
    <source>
        <dbReference type="ARBA" id="ARBA00022553"/>
    </source>
</evidence>
<dbReference type="PRINTS" id="PR00935">
    <property type="entry name" value="BAND41"/>
</dbReference>
<feature type="compositionally biased region" description="Basic and acidic residues" evidence="2">
    <location>
        <begin position="414"/>
        <end position="436"/>
    </location>
</feature>